<evidence type="ECO:0000313" key="13">
    <source>
        <dbReference type="Proteomes" id="UP001172101"/>
    </source>
</evidence>
<name>A0AA40ADE5_9PEZI</name>
<sequence>MPQRRNKRPPTAPKPSRLHSAAVQNRAINLPRGGLPTLQSNGFTMQDEARNTRSHELTCGQDAGLRKKPVVFISAGFIEPLKDAELPSADDGAAEGRQEICENDGKTLEQNTDVEASPHVNTTVAILTTVKREAVASQNSIGDSNVLATSPGPMNPSSNVFFFDLEGNKEMRNTRSRPDIVSPHSPDASDSGDEVILFRGRSANTQGAVHPGNRLGEPEKTPNLLVNCDDICTKKRDVTIGSSRANSMIHQVAQLSSSQNRPRFLQQVAQDASEDGEDEEDIILADYIANVAEQSDRELLATRLRPFNTQRDLGGDHGAFNSGFGDQGGLPATNTSSDDEVGAGPCTPNNNMGDDGERNAAGSENEGSVESEIDGEDFARLFAKQEKLGLLGKHRTSPATSVAESFVEMNLTDWTQPGQRPSRSRRSKQPPAFNVSDSELETALKTAWQNDRERKKNRKLERENLRANGLLRKNSNPDDLRIKYHSGMKLDDIKTELVSFLLSPAETIQFPPMDKQARKLLHELANKFKIKSQSTGKSDQRRPALYRTKHTVKYAENQEEEVASHVNRAAVWIKRKYFHRLDVKGKAFLNSPTPGGRSSNKAIMLREGEIAGASAPELGQDNKGHAMMEKMGWSKGMALGAIENKGILEPVAQVVKRSKAGLG</sequence>
<dbReference type="Gene3D" id="3.30.1370.50">
    <property type="entry name" value="R3H-like domain"/>
    <property type="match status" value="1"/>
</dbReference>
<dbReference type="SMART" id="SM00443">
    <property type="entry name" value="G_patch"/>
    <property type="match status" value="1"/>
</dbReference>
<dbReference type="InterPro" id="IPR051189">
    <property type="entry name" value="Splicing_assoc_domain"/>
</dbReference>
<dbReference type="CDD" id="cd02646">
    <property type="entry name" value="R3H_G-patch"/>
    <property type="match status" value="1"/>
</dbReference>
<evidence type="ECO:0000256" key="8">
    <source>
        <dbReference type="ARBA" id="ARBA00023242"/>
    </source>
</evidence>
<dbReference type="EMBL" id="JAUIRO010000005">
    <property type="protein sequence ID" value="KAK0713862.1"/>
    <property type="molecule type" value="Genomic_DNA"/>
</dbReference>
<dbReference type="Proteomes" id="UP001172101">
    <property type="component" value="Unassembled WGS sequence"/>
</dbReference>
<accession>A0AA40ADE5</accession>
<keyword evidence="6" id="KW-0507">mRNA processing</keyword>
<keyword evidence="13" id="KW-1185">Reference proteome</keyword>
<dbReference type="InterPro" id="IPR036867">
    <property type="entry name" value="R3H_dom_sf"/>
</dbReference>
<evidence type="ECO:0000313" key="12">
    <source>
        <dbReference type="EMBL" id="KAK0713862.1"/>
    </source>
</evidence>
<comment type="caution">
    <text evidence="12">The sequence shown here is derived from an EMBL/GenBank/DDBJ whole genome shotgun (WGS) entry which is preliminary data.</text>
</comment>
<dbReference type="InterPro" id="IPR001374">
    <property type="entry name" value="R3H_dom"/>
</dbReference>
<dbReference type="GO" id="GO:0005634">
    <property type="term" value="C:nucleus"/>
    <property type="evidence" value="ECO:0007669"/>
    <property type="project" value="UniProtKB-SubCell"/>
</dbReference>
<evidence type="ECO:0000256" key="5">
    <source>
        <dbReference type="ARBA" id="ARBA00022490"/>
    </source>
</evidence>
<keyword evidence="8" id="KW-0539">Nucleus</keyword>
<feature type="region of interest" description="Disordered" evidence="9">
    <location>
        <begin position="1"/>
        <end position="20"/>
    </location>
</feature>
<keyword evidence="7" id="KW-0508">mRNA splicing</keyword>
<dbReference type="AlphaFoldDB" id="A0AA40ADE5"/>
<dbReference type="InterPro" id="IPR034082">
    <property type="entry name" value="R3H_G-patch"/>
</dbReference>
<gene>
    <name evidence="12" type="ORF">B0T26DRAFT_858721</name>
</gene>
<comment type="subcellular location">
    <subcellularLocation>
        <location evidence="2">Cytoplasm</location>
    </subcellularLocation>
    <subcellularLocation>
        <location evidence="1">Nucleus</location>
    </subcellularLocation>
</comment>
<dbReference type="RefSeq" id="XP_060295184.1">
    <property type="nucleotide sequence ID" value="XM_060447725.1"/>
</dbReference>
<dbReference type="GO" id="GO:0008380">
    <property type="term" value="P:RNA splicing"/>
    <property type="evidence" value="ECO:0007669"/>
    <property type="project" value="UniProtKB-KW"/>
</dbReference>
<feature type="domain" description="G-patch" evidence="10">
    <location>
        <begin position="620"/>
        <end position="663"/>
    </location>
</feature>
<dbReference type="GO" id="GO:0003676">
    <property type="term" value="F:nucleic acid binding"/>
    <property type="evidence" value="ECO:0007669"/>
    <property type="project" value="UniProtKB-UniRule"/>
</dbReference>
<dbReference type="Pfam" id="PF01585">
    <property type="entry name" value="G-patch"/>
    <property type="match status" value="1"/>
</dbReference>
<evidence type="ECO:0000256" key="4">
    <source>
        <dbReference type="ARBA" id="ARBA00018964"/>
    </source>
</evidence>
<evidence type="ECO:0000256" key="6">
    <source>
        <dbReference type="ARBA" id="ARBA00022664"/>
    </source>
</evidence>
<evidence type="ECO:0000259" key="10">
    <source>
        <dbReference type="PROSITE" id="PS50174"/>
    </source>
</evidence>
<evidence type="ECO:0000256" key="3">
    <source>
        <dbReference type="ARBA" id="ARBA00010306"/>
    </source>
</evidence>
<evidence type="ECO:0000256" key="1">
    <source>
        <dbReference type="ARBA" id="ARBA00004123"/>
    </source>
</evidence>
<comment type="similarity">
    <text evidence="3">Belongs to the SQS1 family.</text>
</comment>
<proteinExistence type="inferred from homology"/>
<feature type="domain" description="R3H" evidence="11">
    <location>
        <begin position="487"/>
        <end position="549"/>
    </location>
</feature>
<dbReference type="PROSITE" id="PS50174">
    <property type="entry name" value="G_PATCH"/>
    <property type="match status" value="1"/>
</dbReference>
<evidence type="ECO:0000256" key="9">
    <source>
        <dbReference type="SAM" id="MobiDB-lite"/>
    </source>
</evidence>
<dbReference type="GO" id="GO:0005737">
    <property type="term" value="C:cytoplasm"/>
    <property type="evidence" value="ECO:0007669"/>
    <property type="project" value="UniProtKB-SubCell"/>
</dbReference>
<dbReference type="Pfam" id="PF01424">
    <property type="entry name" value="R3H"/>
    <property type="match status" value="1"/>
</dbReference>
<dbReference type="PANTHER" id="PTHR14195">
    <property type="entry name" value="G PATCH DOMAIN CONTAINING PROTEIN 2"/>
    <property type="match status" value="1"/>
</dbReference>
<dbReference type="SMART" id="SM00393">
    <property type="entry name" value="R3H"/>
    <property type="match status" value="1"/>
</dbReference>
<dbReference type="SUPFAM" id="SSF82708">
    <property type="entry name" value="R3H domain"/>
    <property type="match status" value="1"/>
</dbReference>
<evidence type="ECO:0000256" key="7">
    <source>
        <dbReference type="ARBA" id="ARBA00023187"/>
    </source>
</evidence>
<evidence type="ECO:0000256" key="2">
    <source>
        <dbReference type="ARBA" id="ARBA00004496"/>
    </source>
</evidence>
<evidence type="ECO:0000259" key="11">
    <source>
        <dbReference type="PROSITE" id="PS51061"/>
    </source>
</evidence>
<feature type="region of interest" description="Disordered" evidence="9">
    <location>
        <begin position="310"/>
        <end position="373"/>
    </location>
</feature>
<dbReference type="InterPro" id="IPR000467">
    <property type="entry name" value="G_patch_dom"/>
</dbReference>
<dbReference type="GeneID" id="85330995"/>
<dbReference type="GO" id="GO:0006397">
    <property type="term" value="P:mRNA processing"/>
    <property type="evidence" value="ECO:0007669"/>
    <property type="project" value="UniProtKB-KW"/>
</dbReference>
<reference evidence="12" key="1">
    <citation type="submission" date="2023-06" db="EMBL/GenBank/DDBJ databases">
        <title>Genome-scale phylogeny and comparative genomics of the fungal order Sordariales.</title>
        <authorList>
            <consortium name="Lawrence Berkeley National Laboratory"/>
            <person name="Hensen N."/>
            <person name="Bonometti L."/>
            <person name="Westerberg I."/>
            <person name="Brannstrom I.O."/>
            <person name="Guillou S."/>
            <person name="Cros-Aarteil S."/>
            <person name="Calhoun S."/>
            <person name="Haridas S."/>
            <person name="Kuo A."/>
            <person name="Mondo S."/>
            <person name="Pangilinan J."/>
            <person name="Riley R."/>
            <person name="LaButti K."/>
            <person name="Andreopoulos B."/>
            <person name="Lipzen A."/>
            <person name="Chen C."/>
            <person name="Yanf M."/>
            <person name="Daum C."/>
            <person name="Ng V."/>
            <person name="Clum A."/>
            <person name="Steindorff A."/>
            <person name="Ohm R."/>
            <person name="Martin F."/>
            <person name="Silar P."/>
            <person name="Natvig D."/>
            <person name="Lalanne C."/>
            <person name="Gautier V."/>
            <person name="Ament-velasquez S.L."/>
            <person name="Kruys A."/>
            <person name="Hutchinson M.I."/>
            <person name="Powell A.J."/>
            <person name="Barry K."/>
            <person name="Miller A.N."/>
            <person name="Grigoriev I.V."/>
            <person name="Debuchy R."/>
            <person name="Gladieux P."/>
            <person name="Thoren M.H."/>
            <person name="Johannesson H."/>
        </authorList>
    </citation>
    <scope>NUCLEOTIDE SEQUENCE</scope>
    <source>
        <strain evidence="12">SMH2392-1A</strain>
    </source>
</reference>
<protein>
    <recommendedName>
        <fullName evidence="4">Protein SQS1</fullName>
    </recommendedName>
</protein>
<dbReference type="PROSITE" id="PS51061">
    <property type="entry name" value="R3H"/>
    <property type="match status" value="1"/>
</dbReference>
<keyword evidence="5" id="KW-0963">Cytoplasm</keyword>
<feature type="region of interest" description="Disordered" evidence="9">
    <location>
        <begin position="413"/>
        <end position="435"/>
    </location>
</feature>
<organism evidence="12 13">
    <name type="scientific">Lasiosphaeria miniovina</name>
    <dbReference type="NCBI Taxonomy" id="1954250"/>
    <lineage>
        <taxon>Eukaryota</taxon>
        <taxon>Fungi</taxon>
        <taxon>Dikarya</taxon>
        <taxon>Ascomycota</taxon>
        <taxon>Pezizomycotina</taxon>
        <taxon>Sordariomycetes</taxon>
        <taxon>Sordariomycetidae</taxon>
        <taxon>Sordariales</taxon>
        <taxon>Lasiosphaeriaceae</taxon>
        <taxon>Lasiosphaeria</taxon>
    </lineage>
</organism>